<evidence type="ECO:0000256" key="11">
    <source>
        <dbReference type="SAM" id="Phobius"/>
    </source>
</evidence>
<dbReference type="RefSeq" id="WP_073615145.1">
    <property type="nucleotide sequence ID" value="NZ_FRFE01000021.1"/>
</dbReference>
<dbReference type="PIRSF" id="PIRSF002786">
    <property type="entry name" value="XcpX"/>
    <property type="match status" value="1"/>
</dbReference>
<dbReference type="OrthoDB" id="5398238at2"/>
<keyword evidence="5" id="KW-0997">Cell inner membrane</keyword>
<name>A0A1M7YE26_9BACT</name>
<feature type="transmembrane region" description="Helical" evidence="11">
    <location>
        <begin position="16"/>
        <end position="35"/>
    </location>
</feature>
<keyword evidence="4" id="KW-1003">Cell membrane</keyword>
<dbReference type="AlphaFoldDB" id="A0A1M7YE26"/>
<evidence type="ECO:0000256" key="3">
    <source>
        <dbReference type="ARBA" id="ARBA00022448"/>
    </source>
</evidence>
<evidence type="ECO:0000313" key="13">
    <source>
        <dbReference type="EMBL" id="SHO50892.1"/>
    </source>
</evidence>
<dbReference type="InterPro" id="IPR005628">
    <property type="entry name" value="GspK"/>
</dbReference>
<accession>A0A1M7YE26</accession>
<dbReference type="GO" id="GO:0009306">
    <property type="term" value="P:protein secretion"/>
    <property type="evidence" value="ECO:0007669"/>
    <property type="project" value="InterPro"/>
</dbReference>
<proteinExistence type="inferred from homology"/>
<sequence>MLLAHMRSIGREQQGMALLITIMVVSLLIGVTVQFSKSVRHSYFSSAAQLEGQRLSAIARSGLAIGTALLEVDGKANNYDTLFDEWALVAPDKFTDLFPRGEVHLTVEDLSGRLQINSLVMASGGDGSDAPGTPDPSGVPDEQTGTDGSEQPENNEMMVNKNRELLNQLLASGILMVDSPEEAREISDALIDWLDPDDEESEFGAESGYYRSLNPAYESRNGPVTEISELLLVKGITPRLLYGEGDSPGLADFITVHGTDGKLNINTTPLRMLQALNPLMTEELAGMLDEFRRAEGNRELLVDSGWYRNVPGFPGDIELPAAVLSVASATFLLKSEGRLDEQTRSITAVVERKADGTVSIVEQRVE</sequence>
<reference evidence="13 14" key="1">
    <citation type="submission" date="2016-12" db="EMBL/GenBank/DDBJ databases">
        <authorList>
            <person name="Song W.-J."/>
            <person name="Kurnit D.M."/>
        </authorList>
    </citation>
    <scope>NUCLEOTIDE SEQUENCE [LARGE SCALE GENOMIC DNA]</scope>
    <source>
        <strain evidence="13 14">DSM 18488</strain>
    </source>
</reference>
<protein>
    <submittedName>
        <fullName evidence="13">General secretion pathway protein K</fullName>
    </submittedName>
</protein>
<dbReference type="EMBL" id="FRFE01000021">
    <property type="protein sequence ID" value="SHO50892.1"/>
    <property type="molecule type" value="Genomic_DNA"/>
</dbReference>
<evidence type="ECO:0000313" key="14">
    <source>
        <dbReference type="Proteomes" id="UP000184603"/>
    </source>
</evidence>
<evidence type="ECO:0000256" key="7">
    <source>
        <dbReference type="ARBA" id="ARBA00022927"/>
    </source>
</evidence>
<evidence type="ECO:0000256" key="1">
    <source>
        <dbReference type="ARBA" id="ARBA00004533"/>
    </source>
</evidence>
<keyword evidence="8 11" id="KW-1133">Transmembrane helix</keyword>
<dbReference type="NCBIfam" id="NF037980">
    <property type="entry name" value="T2SS_GspK"/>
    <property type="match status" value="1"/>
</dbReference>
<evidence type="ECO:0000256" key="2">
    <source>
        <dbReference type="ARBA" id="ARBA00007246"/>
    </source>
</evidence>
<dbReference type="PANTHER" id="PTHR38831">
    <property type="entry name" value="TYPE II SECRETION SYSTEM PROTEIN K"/>
    <property type="match status" value="1"/>
</dbReference>
<evidence type="ECO:0000256" key="10">
    <source>
        <dbReference type="SAM" id="MobiDB-lite"/>
    </source>
</evidence>
<dbReference type="PANTHER" id="PTHR38831:SF2">
    <property type="entry name" value="TYPE II SECRETION SYSTEM PROTEIN K"/>
    <property type="match status" value="1"/>
</dbReference>
<comment type="similarity">
    <text evidence="2">Belongs to the GSP K family.</text>
</comment>
<dbReference type="Pfam" id="PF21687">
    <property type="entry name" value="T2SSK_1st"/>
    <property type="match status" value="1"/>
</dbReference>
<dbReference type="Proteomes" id="UP000184603">
    <property type="component" value="Unassembled WGS sequence"/>
</dbReference>
<comment type="subcellular location">
    <subcellularLocation>
        <location evidence="1">Cell inner membrane</location>
    </subcellularLocation>
</comment>
<feature type="region of interest" description="Disordered" evidence="10">
    <location>
        <begin position="121"/>
        <end position="154"/>
    </location>
</feature>
<evidence type="ECO:0000256" key="9">
    <source>
        <dbReference type="ARBA" id="ARBA00023136"/>
    </source>
</evidence>
<keyword evidence="9 11" id="KW-0472">Membrane</keyword>
<keyword evidence="3" id="KW-0813">Transport</keyword>
<dbReference type="GO" id="GO:0005886">
    <property type="term" value="C:plasma membrane"/>
    <property type="evidence" value="ECO:0007669"/>
    <property type="project" value="UniProtKB-SubCell"/>
</dbReference>
<dbReference type="InterPro" id="IPR038072">
    <property type="entry name" value="GspK_central_sf"/>
</dbReference>
<evidence type="ECO:0000256" key="6">
    <source>
        <dbReference type="ARBA" id="ARBA00022692"/>
    </source>
</evidence>
<dbReference type="Gene3D" id="1.10.40.60">
    <property type="entry name" value="EpsJ-like"/>
    <property type="match status" value="2"/>
</dbReference>
<organism evidence="13 14">
    <name type="scientific">Desulfopila aestuarii DSM 18488</name>
    <dbReference type="NCBI Taxonomy" id="1121416"/>
    <lineage>
        <taxon>Bacteria</taxon>
        <taxon>Pseudomonadati</taxon>
        <taxon>Thermodesulfobacteriota</taxon>
        <taxon>Desulfobulbia</taxon>
        <taxon>Desulfobulbales</taxon>
        <taxon>Desulfocapsaceae</taxon>
        <taxon>Desulfopila</taxon>
    </lineage>
</organism>
<evidence type="ECO:0000259" key="12">
    <source>
        <dbReference type="Pfam" id="PF21687"/>
    </source>
</evidence>
<evidence type="ECO:0000256" key="4">
    <source>
        <dbReference type="ARBA" id="ARBA00022475"/>
    </source>
</evidence>
<dbReference type="Gene3D" id="3.30.1300.30">
    <property type="entry name" value="GSPII I/J protein-like"/>
    <property type="match status" value="1"/>
</dbReference>
<keyword evidence="6 11" id="KW-0812">Transmembrane</keyword>
<keyword evidence="7" id="KW-0653">Protein transport</keyword>
<dbReference type="InterPro" id="IPR049031">
    <property type="entry name" value="T2SSK_SAM-like_1st"/>
</dbReference>
<evidence type="ECO:0000256" key="8">
    <source>
        <dbReference type="ARBA" id="ARBA00022989"/>
    </source>
</evidence>
<feature type="domain" description="T2SS protein K first SAM-like" evidence="12">
    <location>
        <begin position="161"/>
        <end position="240"/>
    </location>
</feature>
<evidence type="ECO:0000256" key="5">
    <source>
        <dbReference type="ARBA" id="ARBA00022519"/>
    </source>
</evidence>
<gene>
    <name evidence="13" type="ORF">SAMN02745220_03692</name>
</gene>
<feature type="compositionally biased region" description="Polar residues" evidence="10">
    <location>
        <begin position="143"/>
        <end position="154"/>
    </location>
</feature>
<dbReference type="SUPFAM" id="SSF158544">
    <property type="entry name" value="GspK insert domain-like"/>
    <property type="match status" value="1"/>
</dbReference>
<dbReference type="STRING" id="1121416.SAMN02745220_03692"/>
<keyword evidence="14" id="KW-1185">Reference proteome</keyword>